<proteinExistence type="predicted"/>
<protein>
    <submittedName>
        <fullName evidence="2">Uncharacterized protein</fullName>
    </submittedName>
</protein>
<dbReference type="InterPro" id="IPR052055">
    <property type="entry name" value="Hepadnavirus_pol/RT"/>
</dbReference>
<evidence type="ECO:0000313" key="3">
    <source>
        <dbReference type="Proteomes" id="UP001213000"/>
    </source>
</evidence>
<feature type="compositionally biased region" description="Basic and acidic residues" evidence="1">
    <location>
        <begin position="366"/>
        <end position="376"/>
    </location>
</feature>
<name>A0AAD5VTW4_9AGAR</name>
<feature type="region of interest" description="Disordered" evidence="1">
    <location>
        <begin position="253"/>
        <end position="407"/>
    </location>
</feature>
<feature type="region of interest" description="Disordered" evidence="1">
    <location>
        <begin position="1"/>
        <end position="55"/>
    </location>
</feature>
<dbReference type="InterPro" id="IPR043502">
    <property type="entry name" value="DNA/RNA_pol_sf"/>
</dbReference>
<accession>A0AAD5VTW4</accession>
<dbReference type="PANTHER" id="PTHR33050:SF7">
    <property type="entry name" value="RIBONUCLEASE H"/>
    <property type="match status" value="1"/>
</dbReference>
<reference evidence="2" key="1">
    <citation type="submission" date="2022-07" db="EMBL/GenBank/DDBJ databases">
        <title>Genome Sequence of Leucocoprinus birnbaumii.</title>
        <authorList>
            <person name="Buettner E."/>
        </authorList>
    </citation>
    <scope>NUCLEOTIDE SEQUENCE</scope>
    <source>
        <strain evidence="2">VT141</strain>
    </source>
</reference>
<feature type="compositionally biased region" description="Low complexity" evidence="1">
    <location>
        <begin position="381"/>
        <end position="393"/>
    </location>
</feature>
<dbReference type="Proteomes" id="UP001213000">
    <property type="component" value="Unassembled WGS sequence"/>
</dbReference>
<feature type="compositionally biased region" description="Polar residues" evidence="1">
    <location>
        <begin position="331"/>
        <end position="365"/>
    </location>
</feature>
<evidence type="ECO:0000256" key="1">
    <source>
        <dbReference type="SAM" id="MobiDB-lite"/>
    </source>
</evidence>
<feature type="region of interest" description="Disordered" evidence="1">
    <location>
        <begin position="88"/>
        <end position="142"/>
    </location>
</feature>
<sequence>MSTASPPKINEITLTKEPGLRPRQPGRTRRDNLIDGIQEENVLNPQDDDNPYQRGHQVPVVGMLPDDRSQSLWMKTSPHRLERIPGVKLLDPTSSSNSLLSRLSEEMSQPSEHCDKDPITSREASPMSWNKIDSPSPSPPPLIARLTNPRVNLRERMSLLPTDEVLQGRKTLTSQATCPSDERVSELSLRLSPMECEVAGKSEKMFFRGIEEGMKLATGSPRVCERPKTSLNIITETSKQSNVGLVPLRELPNISLLPSGPTSSKGSPLTWKMCSDVSSQSENPRKRQETLEELSSLSPNPNPANPRSKRSRLHNSGKAPGGSLLKRLASPSLTVETNSTNIQATSSTNSLVDNSVSMTRSSDSTQRSETRSEGERTVPWSTEKSSSPSGSLSCYPEGSNTGDPRPAIAQQKEGMIPSAITSTPRGAATTKTVDMTTSAETAEAPLTVKQSARNLEHWMRVPRPRYLRYNKWNAEGLPVPGVVEWSKHAKPFPKAPTLPDDHPAMQTIHNNPDLFKVTTPIDVPKLRRYLSSHPNRPFIDSICDGLEHGFWPWADADPPNYPLTNDAKQRPTPDLAKATFLRQQRDKEVGKGRFSKGFEGPLHPGMYCMPIFAVPKNRPGKYRLVTHQSFGPYSLNSMTPPHERAFPLDSIVRLGDQLLRKHKANPKKGIILWKSDISEAYRMIPVHPLWQIKQVNTIDDVRYIDHCNAFGGRRSGDIFIGVNSSILWAAEHVGGVEDPSAYIDDHPGLNYEGEVELYSGYQVPKWLPRGQARLLSFWDDLGVPHEEEKQEHGPRLDYLGLHIDTVDLTITMPAHRKADFLRELDRFIPTAEKPHKRFLARDWSVLAGWATWSFNVFPMLRPMVSNVYQKLNETRSSERRIRVTKEVAMDLKWGRQYVEESDGIHILKEHDWTFDDADMVVYTDASNFGMGFWVKSLHLGFWSRVSDDLPSEWIYYREALTLVSAVSYATSVLAHDSRIVMFTDNTNVQAMFNSLGVKPLYNTMVKNAVDNLIATKCQLWVMYVPGEDNQVADALSRGDQARALHYDPQLEIFGFEPPREALGAAQK</sequence>
<gene>
    <name evidence="2" type="ORF">NP233_g6124</name>
</gene>
<dbReference type="SUPFAM" id="SSF56672">
    <property type="entry name" value="DNA/RNA polymerases"/>
    <property type="match status" value="1"/>
</dbReference>
<dbReference type="PANTHER" id="PTHR33050">
    <property type="entry name" value="REVERSE TRANSCRIPTASE DOMAIN-CONTAINING PROTEIN"/>
    <property type="match status" value="1"/>
</dbReference>
<keyword evidence="3" id="KW-1185">Reference proteome</keyword>
<dbReference type="EMBL" id="JANIEX010000386">
    <property type="protein sequence ID" value="KAJ3567810.1"/>
    <property type="molecule type" value="Genomic_DNA"/>
</dbReference>
<evidence type="ECO:0000313" key="2">
    <source>
        <dbReference type="EMBL" id="KAJ3567810.1"/>
    </source>
</evidence>
<dbReference type="AlphaFoldDB" id="A0AAD5VTW4"/>
<organism evidence="2 3">
    <name type="scientific">Leucocoprinus birnbaumii</name>
    <dbReference type="NCBI Taxonomy" id="56174"/>
    <lineage>
        <taxon>Eukaryota</taxon>
        <taxon>Fungi</taxon>
        <taxon>Dikarya</taxon>
        <taxon>Basidiomycota</taxon>
        <taxon>Agaricomycotina</taxon>
        <taxon>Agaricomycetes</taxon>
        <taxon>Agaricomycetidae</taxon>
        <taxon>Agaricales</taxon>
        <taxon>Agaricineae</taxon>
        <taxon>Agaricaceae</taxon>
        <taxon>Leucocoprinus</taxon>
    </lineage>
</organism>
<feature type="compositionally biased region" description="Low complexity" evidence="1">
    <location>
        <begin position="89"/>
        <end position="102"/>
    </location>
</feature>
<comment type="caution">
    <text evidence="2">The sequence shown here is derived from an EMBL/GenBank/DDBJ whole genome shotgun (WGS) entry which is preliminary data.</text>
</comment>